<accession>A0A508TKX4</accession>
<dbReference type="EMBL" id="CAADFC020000022">
    <property type="protein sequence ID" value="VIO75004.1"/>
    <property type="molecule type" value="Genomic_DNA"/>
</dbReference>
<dbReference type="AlphaFoldDB" id="A0A508TKX4"/>
<reference evidence="1" key="1">
    <citation type="submission" date="2019-02" db="EMBL/GenBank/DDBJ databases">
        <authorList>
            <person name="Pothier F.J."/>
        </authorList>
    </citation>
    <scope>NUCLEOTIDE SEQUENCE</scope>
    <source>
        <strain evidence="1">CI-1B</strain>
    </source>
</reference>
<sequence>MYPLRGQQGAATLAIARHRIMIRNGLYLAETRFLDGVEAYNRHVMVLRDGMMRGGGGFYYTVGSYTSANGKWKGEMTSREHSPISATYPWARKTISIGFSGTYTDEAAEFEATALAGKQSFRFKSVYRLLHAD</sequence>
<evidence type="ECO:0000313" key="1">
    <source>
        <dbReference type="EMBL" id="VIO75004.1"/>
    </source>
</evidence>
<dbReference type="InterPro" id="IPR043019">
    <property type="entry name" value="GrlR_sf"/>
</dbReference>
<gene>
    <name evidence="1" type="ORF">CI1B_57080</name>
</gene>
<keyword evidence="2" id="KW-1185">Reference proteome</keyword>
<protein>
    <submittedName>
        <fullName evidence="1">Uncharacterized protein</fullName>
    </submittedName>
</protein>
<dbReference type="Proteomes" id="UP000328092">
    <property type="component" value="Unassembled WGS sequence"/>
</dbReference>
<comment type="caution">
    <text evidence="1">The sequence shown here is derived from an EMBL/GenBank/DDBJ whole genome shotgun (WGS) entry which is preliminary data.</text>
</comment>
<proteinExistence type="predicted"/>
<name>A0A508TKX4_9BRAD</name>
<dbReference type="Gene3D" id="2.40.128.380">
    <property type="entry name" value="T3SS negative regulator GrlR"/>
    <property type="match status" value="1"/>
</dbReference>
<evidence type="ECO:0000313" key="2">
    <source>
        <dbReference type="Proteomes" id="UP000328092"/>
    </source>
</evidence>
<organism evidence="1 2">
    <name type="scientific">Bradyrhizobium ivorense</name>
    <dbReference type="NCBI Taxonomy" id="2511166"/>
    <lineage>
        <taxon>Bacteria</taxon>
        <taxon>Pseudomonadati</taxon>
        <taxon>Pseudomonadota</taxon>
        <taxon>Alphaproteobacteria</taxon>
        <taxon>Hyphomicrobiales</taxon>
        <taxon>Nitrobacteraceae</taxon>
        <taxon>Bradyrhizobium</taxon>
    </lineage>
</organism>